<dbReference type="AlphaFoldDB" id="A0A975GLB1"/>
<feature type="domain" description="KilA-N DNA-binding" evidence="1">
    <location>
        <begin position="24"/>
        <end position="111"/>
    </location>
</feature>
<gene>
    <name evidence="2" type="ORF">dnm_006420</name>
</gene>
<keyword evidence="2" id="KW-0238">DNA-binding</keyword>
<dbReference type="EMBL" id="CP061800">
    <property type="protein sequence ID" value="QTA84643.1"/>
    <property type="molecule type" value="Genomic_DNA"/>
</dbReference>
<accession>A0A975GLB1</accession>
<dbReference type="Pfam" id="PF10543">
    <property type="entry name" value="ORF6N"/>
    <property type="match status" value="1"/>
</dbReference>
<sequence>MPKRGYMTQEKFLVNIEGKEVERIEYKGQAVATLRMIDELHERPEGTARRTFHEHKEKLIENEDYIELPYDEWSKNQGVLNGRNSSVQQMGGRRGSMIFLFQSGYLMIVKSFQDDFAWKIQRALVNNYFIAKENLASESERGIPLKELASYITSAMEAARALGLKGSKASLSANEIVRNTIGYDCLELMGATRYFTDDDTDDPFAPTPTEAVACFVEDACVVGPHYKAGKKDLFVDYARYCSEHGYSVEEDSKFFGHLCAVIGNLQIYKVSVRGISLRRKPMTVKREFRPKVVGPK</sequence>
<evidence type="ECO:0000259" key="1">
    <source>
        <dbReference type="Pfam" id="PF10543"/>
    </source>
</evidence>
<reference evidence="2" key="1">
    <citation type="journal article" date="2021" name="Microb. Physiol.">
        <title>Proteogenomic Insights into the Physiology of Marine, Sulfate-Reducing, Filamentous Desulfonema limicola and Desulfonema magnum.</title>
        <authorList>
            <person name="Schnaars V."/>
            <person name="Wohlbrand L."/>
            <person name="Scheve S."/>
            <person name="Hinrichs C."/>
            <person name="Reinhardt R."/>
            <person name="Rabus R."/>
        </authorList>
    </citation>
    <scope>NUCLEOTIDE SEQUENCE</scope>
    <source>
        <strain evidence="2">4be13</strain>
    </source>
</reference>
<dbReference type="InterPro" id="IPR018873">
    <property type="entry name" value="KilA-N_DNA-bd_domain"/>
</dbReference>
<proteinExistence type="predicted"/>
<evidence type="ECO:0000313" key="2">
    <source>
        <dbReference type="EMBL" id="QTA84643.1"/>
    </source>
</evidence>
<name>A0A975GLB1_9BACT</name>
<dbReference type="KEGG" id="dmm:dnm_006420"/>
<dbReference type="GO" id="GO:0003677">
    <property type="term" value="F:DNA binding"/>
    <property type="evidence" value="ECO:0007669"/>
    <property type="project" value="UniProtKB-KW"/>
</dbReference>
<dbReference type="Proteomes" id="UP000663722">
    <property type="component" value="Chromosome"/>
</dbReference>
<evidence type="ECO:0000313" key="3">
    <source>
        <dbReference type="Proteomes" id="UP000663722"/>
    </source>
</evidence>
<organism evidence="2 3">
    <name type="scientific">Desulfonema magnum</name>
    <dbReference type="NCBI Taxonomy" id="45655"/>
    <lineage>
        <taxon>Bacteria</taxon>
        <taxon>Pseudomonadati</taxon>
        <taxon>Thermodesulfobacteriota</taxon>
        <taxon>Desulfobacteria</taxon>
        <taxon>Desulfobacterales</taxon>
        <taxon>Desulfococcaceae</taxon>
        <taxon>Desulfonema</taxon>
    </lineage>
</organism>
<protein>
    <submittedName>
        <fullName evidence="2">DNA-binding domain-containing protein</fullName>
    </submittedName>
</protein>
<keyword evidence="3" id="KW-1185">Reference proteome</keyword>